<sequence>MNDLPAPNDSLPLVDSGFYDFDNLTLHLMQWVDNEAYRLQEEGQKADTGWLKTLEKLVIAKTVFPGRSHGYDDRQCG</sequence>
<proteinExistence type="predicted"/>
<geneLocation type="plasmid" evidence="1">
    <name>p17-15-vir-like</name>
</geneLocation>
<reference evidence="1" key="1">
    <citation type="submission" date="2020-01" db="EMBL/GenBank/DDBJ databases">
        <authorList>
            <person name="Qin S."/>
        </authorList>
    </citation>
    <scope>NUCLEOTIDE SEQUENCE</scope>
    <source>
        <strain evidence="1">CVir17-16-YZ6g</strain>
        <plasmid evidence="1">p17-15-vir-like</plasmid>
    </source>
</reference>
<accession>A0A8B0SZL8</accession>
<keyword evidence="1" id="KW-0614">Plasmid</keyword>
<dbReference type="EMBL" id="MN956836">
    <property type="protein sequence ID" value="QTX14772.1"/>
    <property type="molecule type" value="Genomic_DNA"/>
</dbReference>
<protein>
    <submittedName>
        <fullName evidence="1">Uncharacterized protein</fullName>
    </submittedName>
</protein>
<organism evidence="1">
    <name type="scientific">Klebsiella pneumoniae</name>
    <dbReference type="NCBI Taxonomy" id="573"/>
    <lineage>
        <taxon>Bacteria</taxon>
        <taxon>Pseudomonadati</taxon>
        <taxon>Pseudomonadota</taxon>
        <taxon>Gammaproteobacteria</taxon>
        <taxon>Enterobacterales</taxon>
        <taxon>Enterobacteriaceae</taxon>
        <taxon>Klebsiella/Raoultella group</taxon>
        <taxon>Klebsiella</taxon>
        <taxon>Klebsiella pneumoniae complex</taxon>
    </lineage>
</organism>
<evidence type="ECO:0000313" key="1">
    <source>
        <dbReference type="EMBL" id="QTX14772.1"/>
    </source>
</evidence>
<dbReference type="AlphaFoldDB" id="A0A8B0SZL8"/>
<name>A0A8B0SZL8_KLEPN</name>